<accession>A0AAU8RI04</accession>
<dbReference type="PROSITE" id="PS51257">
    <property type="entry name" value="PROKAR_LIPOPROTEIN"/>
    <property type="match status" value="1"/>
</dbReference>
<dbReference type="RefSeq" id="WP_029446783.1">
    <property type="nucleotide sequence ID" value="NZ_CP009976.1"/>
</dbReference>
<dbReference type="GeneID" id="78062338"/>
<organism evidence="1 2">
    <name type="scientific">Cellulophaga baltica 18</name>
    <dbReference type="NCBI Taxonomy" id="1348584"/>
    <lineage>
        <taxon>Bacteria</taxon>
        <taxon>Pseudomonadati</taxon>
        <taxon>Bacteroidota</taxon>
        <taxon>Flavobacteriia</taxon>
        <taxon>Flavobacteriales</taxon>
        <taxon>Flavobacteriaceae</taxon>
        <taxon>Cellulophaga</taxon>
    </lineage>
</organism>
<sequence>MKKTLLIILSIVSLVACDNDSSEKENATKDLEIFVDGTFYKNTSFQSGANENCGYLNLNMYSLGADDFIFDMQMTFLKNGELLNLSLTQITEDGTRVNYNPPYLNESAIRIENFVYDEANEIVAFDFGGKLYNPQDNTLIKTISGTLKYPNLGSDECVPQFVPQITYDTDEFKFIANRVTQNRPTASSYSFDFYSTSESRITITLDENVWDLPLQAYSFDQSSIANYVQYAKYSEIISTTNEEEKWFPYDTQGEIVIEEKVIEGGRDKLRGTINMKVFNNSSLKYTIEQMDFNIWKDSE</sequence>
<dbReference type="EMBL" id="CP009976">
    <property type="protein sequence ID" value="AIZ43040.1"/>
    <property type="molecule type" value="Genomic_DNA"/>
</dbReference>
<name>A0AAU8RI04_9FLAO</name>
<dbReference type="AlphaFoldDB" id="A0AAU8RI04"/>
<evidence type="ECO:0000313" key="2">
    <source>
        <dbReference type="Proteomes" id="UP000030786"/>
    </source>
</evidence>
<evidence type="ECO:0000313" key="1">
    <source>
        <dbReference type="EMBL" id="AIZ43040.1"/>
    </source>
</evidence>
<gene>
    <name evidence="1" type="ORF">M666_16645</name>
</gene>
<reference evidence="1 2" key="1">
    <citation type="journal article" date="2014" name="Environ. Microbiol.">
        <title>Contrasting genomic patterns and infection strategies of two co-existing Bacteroidetes podovirus genera.</title>
        <authorList>
            <person name="Holmfeldt K."/>
            <person name="Howard-Varona C."/>
            <person name="Solonenko N."/>
            <person name="Sullivan M.B."/>
        </authorList>
    </citation>
    <scope>NUCLEOTIDE SEQUENCE [LARGE SCALE GENOMIC DNA]</scope>
    <source>
        <strain evidence="1 2">18</strain>
    </source>
</reference>
<protein>
    <recommendedName>
        <fullName evidence="3">Lipoprotein</fullName>
    </recommendedName>
</protein>
<dbReference type="Proteomes" id="UP000030786">
    <property type="component" value="Chromosome"/>
</dbReference>
<dbReference type="KEGG" id="cbat:M666_16645"/>
<proteinExistence type="predicted"/>
<evidence type="ECO:0008006" key="3">
    <source>
        <dbReference type="Google" id="ProtNLM"/>
    </source>
</evidence>